<dbReference type="Pfam" id="PF00814">
    <property type="entry name" value="TsaD"/>
    <property type="match status" value="1"/>
</dbReference>
<name>A0A4P8L0Q2_9BACT</name>
<proteinExistence type="predicted"/>
<dbReference type="PANTHER" id="PTHR11735:SF11">
    <property type="entry name" value="TRNA THREONYLCARBAMOYLADENOSINE BIOSYNTHESIS PROTEIN TSAB"/>
    <property type="match status" value="1"/>
</dbReference>
<dbReference type="InterPro" id="IPR000905">
    <property type="entry name" value="Gcp-like_dom"/>
</dbReference>
<dbReference type="NCBIfam" id="TIGR03725">
    <property type="entry name" value="T6A_YeaZ"/>
    <property type="match status" value="1"/>
</dbReference>
<evidence type="ECO:0000313" key="3">
    <source>
        <dbReference type="Proteomes" id="UP000298602"/>
    </source>
</evidence>
<keyword evidence="2" id="KW-0808">Transferase</keyword>
<protein>
    <submittedName>
        <fullName evidence="2">tRNA (Adenosine(37)-N6)-threonylcarbamoyltransferase complex dimerization subunit type 1 TsaB</fullName>
    </submittedName>
</protein>
<feature type="domain" description="Gcp-like" evidence="1">
    <location>
        <begin position="33"/>
        <end position="224"/>
    </location>
</feature>
<evidence type="ECO:0000259" key="1">
    <source>
        <dbReference type="Pfam" id="PF00814"/>
    </source>
</evidence>
<dbReference type="OrthoDB" id="9809995at2"/>
<reference evidence="2 3" key="1">
    <citation type="submission" date="2019-05" db="EMBL/GenBank/DDBJ databases">
        <title>The Complete Genome Sequence of the n-alkane-degrading Desulfoglaeba alkanexedens ALDC reveals multiple alkylsuccinate synthase gene clusters.</title>
        <authorList>
            <person name="Callaghan A.V."/>
            <person name="Davidova I.A."/>
            <person name="Duncan K.E."/>
            <person name="Morris B."/>
            <person name="McInerney M.J."/>
        </authorList>
    </citation>
    <scope>NUCLEOTIDE SEQUENCE [LARGE SCALE GENOMIC DNA]</scope>
    <source>
        <strain evidence="2 3">ALDC</strain>
    </source>
</reference>
<dbReference type="EMBL" id="CP040098">
    <property type="protein sequence ID" value="QCQ21417.1"/>
    <property type="molecule type" value="Genomic_DNA"/>
</dbReference>
<dbReference type="PANTHER" id="PTHR11735">
    <property type="entry name" value="TRNA N6-ADENOSINE THREONYLCARBAMOYLTRANSFERASE"/>
    <property type="match status" value="1"/>
</dbReference>
<accession>A0A4P8L0Q2</accession>
<dbReference type="InterPro" id="IPR022496">
    <property type="entry name" value="T6A_TsaB"/>
</dbReference>
<keyword evidence="3" id="KW-1185">Reference proteome</keyword>
<dbReference type="KEGG" id="dax:FDQ92_04020"/>
<gene>
    <name evidence="2" type="primary">tsaB</name>
    <name evidence="2" type="ORF">FDQ92_04020</name>
</gene>
<dbReference type="CDD" id="cd24032">
    <property type="entry name" value="ASKHA_NBD_TsaB"/>
    <property type="match status" value="1"/>
</dbReference>
<dbReference type="GO" id="GO:0016740">
    <property type="term" value="F:transferase activity"/>
    <property type="evidence" value="ECO:0007669"/>
    <property type="project" value="UniProtKB-KW"/>
</dbReference>
<evidence type="ECO:0000313" key="2">
    <source>
        <dbReference type="EMBL" id="QCQ21417.1"/>
    </source>
</evidence>
<dbReference type="GO" id="GO:0002949">
    <property type="term" value="P:tRNA threonylcarbamoyladenosine modification"/>
    <property type="evidence" value="ECO:0007669"/>
    <property type="project" value="InterPro"/>
</dbReference>
<organism evidence="2 3">
    <name type="scientific">Desulfoglaeba alkanexedens ALDC</name>
    <dbReference type="NCBI Taxonomy" id="980445"/>
    <lineage>
        <taxon>Bacteria</taxon>
        <taxon>Pseudomonadati</taxon>
        <taxon>Thermodesulfobacteriota</taxon>
        <taxon>Syntrophobacteria</taxon>
        <taxon>Syntrophobacterales</taxon>
        <taxon>Syntrophobacteraceae</taxon>
        <taxon>Desulfoglaeba</taxon>
    </lineage>
</organism>
<dbReference type="SUPFAM" id="SSF53067">
    <property type="entry name" value="Actin-like ATPase domain"/>
    <property type="match status" value="2"/>
</dbReference>
<reference evidence="2 3" key="2">
    <citation type="submission" date="2019-05" db="EMBL/GenBank/DDBJ databases">
        <authorList>
            <person name="Suflita J.M."/>
            <person name="Marks C.R."/>
        </authorList>
    </citation>
    <scope>NUCLEOTIDE SEQUENCE [LARGE SCALE GENOMIC DNA]</scope>
    <source>
        <strain evidence="2 3">ALDC</strain>
    </source>
</reference>
<dbReference type="InterPro" id="IPR043129">
    <property type="entry name" value="ATPase_NBD"/>
</dbReference>
<sequence>MKLLALDTSTAGGGVAVLDGDAVLAEWILQSALTHNRRLLKAVDLVLGELGLTVRDLDAVSSTVGPGSFTGVRIGLTTAKTLAWALGKPFVGVVTLDALAEPFGFTRWSVCPLIDARKGEVYAARYVGDGKGAVVRTSDWEVLPPRVLVEKFEGPTLCCGDGWTVYREFLMERLKEQVVEAPAPYHVIRPAFVGACALRRLQRGEADDPAAAVPLYVRPSEAEIHLGRAGRPFEQD</sequence>
<dbReference type="Gene3D" id="3.30.420.40">
    <property type="match status" value="2"/>
</dbReference>
<dbReference type="AlphaFoldDB" id="A0A4P8L0Q2"/>
<dbReference type="Proteomes" id="UP000298602">
    <property type="component" value="Chromosome"/>
</dbReference>
<dbReference type="GO" id="GO:0005829">
    <property type="term" value="C:cytosol"/>
    <property type="evidence" value="ECO:0007669"/>
    <property type="project" value="TreeGrafter"/>
</dbReference>
<dbReference type="RefSeq" id="WP_137423388.1">
    <property type="nucleotide sequence ID" value="NZ_CP040098.1"/>
</dbReference>